<accession>F4R6K7</accession>
<keyword evidence="3" id="KW-1185">Reference proteome</keyword>
<proteinExistence type="predicted"/>
<dbReference type="KEGG" id="mlr:MELLADRAFT_101666"/>
<sequence>MYASMFHTSISGTSNVSASETDSSEVQHQTSSNRNDSTESDSMDVDEASEKTESISMDWSRESDIDKSANFTSPSSGHGSQSANKPRKRGRPRGVQVQNHKGKSAKTSTPLSNPDALATSWAPDLQLSNSLLSQNFSEFGSPSESIPVSSSEEPNSQRTNLRRSNRIRSQSVSRTVSSSVIGLPINLQTNKSRGRDRSNTNTTVCGRATASKGKADIDKTMSETYARRGIFKAVLKGCPTFLRRVDAKIRDEIIQSLTGTPTTKWSAERALDLEIYRAWLSYLNSELNNWYGQFSETSGVPSGSPILPGMAARVYSKIERSVVVDVHDLMGHIIVMPHPPGHLGIGQETLGIVGLRNIDSAAVQLWSFSEIKDVV</sequence>
<dbReference type="EMBL" id="GL883091">
    <property type="protein sequence ID" value="EGG12447.1"/>
    <property type="molecule type" value="Genomic_DNA"/>
</dbReference>
<dbReference type="VEuPathDB" id="FungiDB:MELLADRAFT_101666"/>
<dbReference type="GeneID" id="18921435"/>
<feature type="compositionally biased region" description="Low complexity" evidence="1">
    <location>
        <begin position="136"/>
        <end position="156"/>
    </location>
</feature>
<protein>
    <submittedName>
        <fullName evidence="2">Uncharacterized protein</fullName>
    </submittedName>
</protein>
<dbReference type="Proteomes" id="UP000001072">
    <property type="component" value="Unassembled WGS sequence"/>
</dbReference>
<feature type="region of interest" description="Disordered" evidence="1">
    <location>
        <begin position="136"/>
        <end position="175"/>
    </location>
</feature>
<evidence type="ECO:0000256" key="1">
    <source>
        <dbReference type="SAM" id="MobiDB-lite"/>
    </source>
</evidence>
<feature type="compositionally biased region" description="Basic and acidic residues" evidence="1">
    <location>
        <begin position="48"/>
        <end position="67"/>
    </location>
</feature>
<evidence type="ECO:0000313" key="3">
    <source>
        <dbReference type="Proteomes" id="UP000001072"/>
    </source>
</evidence>
<gene>
    <name evidence="2" type="ORF">MELLADRAFT_101666</name>
</gene>
<reference evidence="3" key="1">
    <citation type="journal article" date="2011" name="Proc. Natl. Acad. Sci. U.S.A.">
        <title>Obligate biotrophy features unraveled by the genomic analysis of rust fungi.</title>
        <authorList>
            <person name="Duplessis S."/>
            <person name="Cuomo C.A."/>
            <person name="Lin Y.-C."/>
            <person name="Aerts A."/>
            <person name="Tisserant E."/>
            <person name="Veneault-Fourrey C."/>
            <person name="Joly D.L."/>
            <person name="Hacquard S."/>
            <person name="Amselem J."/>
            <person name="Cantarel B.L."/>
            <person name="Chiu R."/>
            <person name="Coutinho P.M."/>
            <person name="Feau N."/>
            <person name="Field M."/>
            <person name="Frey P."/>
            <person name="Gelhaye E."/>
            <person name="Goldberg J."/>
            <person name="Grabherr M.G."/>
            <person name="Kodira C.D."/>
            <person name="Kohler A."/>
            <person name="Kuees U."/>
            <person name="Lindquist E.A."/>
            <person name="Lucas S.M."/>
            <person name="Mago R."/>
            <person name="Mauceli E."/>
            <person name="Morin E."/>
            <person name="Murat C."/>
            <person name="Pangilinan J.L."/>
            <person name="Park R."/>
            <person name="Pearson M."/>
            <person name="Quesneville H."/>
            <person name="Rouhier N."/>
            <person name="Sakthikumar S."/>
            <person name="Salamov A.A."/>
            <person name="Schmutz J."/>
            <person name="Selles B."/>
            <person name="Shapiro H."/>
            <person name="Tanguay P."/>
            <person name="Tuskan G.A."/>
            <person name="Henrissat B."/>
            <person name="Van de Peer Y."/>
            <person name="Rouze P."/>
            <person name="Ellis J.G."/>
            <person name="Dodds P.N."/>
            <person name="Schein J.E."/>
            <person name="Zhong S."/>
            <person name="Hamelin R.C."/>
            <person name="Grigoriev I.V."/>
            <person name="Szabo L.J."/>
            <person name="Martin F."/>
        </authorList>
    </citation>
    <scope>NUCLEOTIDE SEQUENCE [LARGE SCALE GENOMIC DNA]</scope>
    <source>
        <strain evidence="3">98AG31 / pathotype 3-4-7</strain>
    </source>
</reference>
<feature type="compositionally biased region" description="Acidic residues" evidence="1">
    <location>
        <begin position="38"/>
        <end position="47"/>
    </location>
</feature>
<name>F4R6K7_MELLP</name>
<organism evidence="3">
    <name type="scientific">Melampsora larici-populina (strain 98AG31 / pathotype 3-4-7)</name>
    <name type="common">Poplar leaf rust fungus</name>
    <dbReference type="NCBI Taxonomy" id="747676"/>
    <lineage>
        <taxon>Eukaryota</taxon>
        <taxon>Fungi</taxon>
        <taxon>Dikarya</taxon>
        <taxon>Basidiomycota</taxon>
        <taxon>Pucciniomycotina</taxon>
        <taxon>Pucciniomycetes</taxon>
        <taxon>Pucciniales</taxon>
        <taxon>Melampsoraceae</taxon>
        <taxon>Melampsora</taxon>
    </lineage>
</organism>
<dbReference type="InParanoid" id="F4R6K7"/>
<feature type="compositionally biased region" description="Polar residues" evidence="1">
    <location>
        <begin position="69"/>
        <end position="84"/>
    </location>
</feature>
<dbReference type="RefSeq" id="XP_007404822.1">
    <property type="nucleotide sequence ID" value="XM_007404760.1"/>
</dbReference>
<dbReference type="HOGENOM" id="CLU_035156_0_0_1"/>
<feature type="region of interest" description="Disordered" evidence="1">
    <location>
        <begin position="1"/>
        <end position="117"/>
    </location>
</feature>
<dbReference type="AlphaFoldDB" id="F4R6K7"/>
<feature type="compositionally biased region" description="Polar residues" evidence="1">
    <location>
        <begin position="1"/>
        <end position="35"/>
    </location>
</feature>
<evidence type="ECO:0000313" key="2">
    <source>
        <dbReference type="EMBL" id="EGG12447.1"/>
    </source>
</evidence>